<reference evidence="2 3" key="1">
    <citation type="submission" date="2018-02" db="EMBL/GenBank/DDBJ databases">
        <title>Mycoplasma marinum and Mycoplasma todarodis sp. nov., moderately halophilic and psychrotolerant mycoplasmas isolated from cephalopods.</title>
        <authorList>
            <person name="Viver T."/>
        </authorList>
    </citation>
    <scope>NUCLEOTIDE SEQUENCE [LARGE SCALE GENOMIC DNA]</scope>
    <source>
        <strain evidence="2 3">PE</strain>
    </source>
</reference>
<keyword evidence="1" id="KW-1133">Transmembrane helix</keyword>
<feature type="transmembrane region" description="Helical" evidence="1">
    <location>
        <begin position="6"/>
        <end position="25"/>
    </location>
</feature>
<dbReference type="RefSeq" id="WP_168388361.1">
    <property type="nucleotide sequence ID" value="NZ_PSZO01000046.1"/>
</dbReference>
<feature type="non-terminal residue" evidence="2">
    <location>
        <position position="1"/>
    </location>
</feature>
<protein>
    <submittedName>
        <fullName evidence="2">Uncharacterized protein</fullName>
    </submittedName>
</protein>
<keyword evidence="3" id="KW-1185">Reference proteome</keyword>
<name>A0A4R0XQ40_9MOLU</name>
<dbReference type="Proteomes" id="UP000294192">
    <property type="component" value="Unassembled WGS sequence"/>
</dbReference>
<proteinExistence type="predicted"/>
<feature type="transmembrane region" description="Helical" evidence="1">
    <location>
        <begin position="74"/>
        <end position="97"/>
    </location>
</feature>
<feature type="transmembrane region" description="Helical" evidence="1">
    <location>
        <begin position="159"/>
        <end position="178"/>
    </location>
</feature>
<sequence length="590" mass="70457">YYPFLLADITIITLFFGIFVPLFKNKNKVTSETYKMVVSDKIYSKHILIIIVFSILLHSTGTVCALFTQTKADYMFYIVASSIVYLALFSHICNIYFKESYDKKLFNLISKFAKMSHKDRMKKEISILRKNEYENIARDISNLIPSVKEDFDKLASEKIRFLIVIFIFTFDLESRYSFLYERHNLFKRVDNQKFLISEKHYFFSGENFERNDFSRVMKLKVEKLLGICETEETEIFLNQMLIPNNYRMVSSNSNSSSSIIELLTKIRVKNKGVLHSTMATFINKQINEANITLRGEKRGIGNAKKFILKHDRICGDFYSWNEKLKNDKKQTGIFAKDTLWERLMLQHSFQVIRMFRKIFDTLQKYSMNEPTHPIHLLNLNVIKEQIQIFKKLCFKYPKLDNITNHYWTNKFLNGVKNRIEKEEQGMEVSTYAMKGFDNEDIKIFNLLFERIINNNNNNNDAINLWRKIFSYVKDQQQEKIKDSRLFTRGYNKFNLTNAWMYKEFVLITKLCLILYDIKSKEFLEVLNTITSNQVEISLYTSNNFDSREKLLKKNYNIKKINTTWGEYFYFMNEEKEEILNDKREYEKNNH</sequence>
<accession>A0A4R0XQ40</accession>
<dbReference type="AlphaFoldDB" id="A0A4R0XQ40"/>
<evidence type="ECO:0000256" key="1">
    <source>
        <dbReference type="SAM" id="Phobius"/>
    </source>
</evidence>
<keyword evidence="1" id="KW-0812">Transmembrane</keyword>
<comment type="caution">
    <text evidence="2">The sequence shown here is derived from an EMBL/GenBank/DDBJ whole genome shotgun (WGS) entry which is preliminary data.</text>
</comment>
<dbReference type="EMBL" id="PSZO01000046">
    <property type="protein sequence ID" value="TCG10440.1"/>
    <property type="molecule type" value="Genomic_DNA"/>
</dbReference>
<evidence type="ECO:0000313" key="3">
    <source>
        <dbReference type="Proteomes" id="UP000294192"/>
    </source>
</evidence>
<evidence type="ECO:0000313" key="2">
    <source>
        <dbReference type="EMBL" id="TCG10440.1"/>
    </source>
</evidence>
<organism evidence="2 3">
    <name type="scientific">Mycoplasma marinum</name>
    <dbReference type="NCBI Taxonomy" id="1937190"/>
    <lineage>
        <taxon>Bacteria</taxon>
        <taxon>Bacillati</taxon>
        <taxon>Mycoplasmatota</taxon>
        <taxon>Mollicutes</taxon>
        <taxon>Mycoplasmataceae</taxon>
        <taxon>Mycoplasma</taxon>
    </lineage>
</organism>
<feature type="transmembrane region" description="Helical" evidence="1">
    <location>
        <begin position="46"/>
        <end position="68"/>
    </location>
</feature>
<gene>
    <name evidence="2" type="ORF">C4B24_04630</name>
</gene>
<keyword evidence="1" id="KW-0472">Membrane</keyword>